<protein>
    <submittedName>
        <fullName evidence="2">Uncharacterized protein</fullName>
    </submittedName>
</protein>
<evidence type="ECO:0000313" key="2">
    <source>
        <dbReference type="EMBL" id="GGU67768.1"/>
    </source>
</evidence>
<reference evidence="2" key="2">
    <citation type="submission" date="2020-09" db="EMBL/GenBank/DDBJ databases">
        <authorList>
            <person name="Sun Q."/>
            <person name="Ohkuma M."/>
        </authorList>
    </citation>
    <scope>NUCLEOTIDE SEQUENCE</scope>
    <source>
        <strain evidence="2">JCM 4391</strain>
    </source>
</reference>
<gene>
    <name evidence="2" type="ORF">GCM10010274_65230</name>
</gene>
<keyword evidence="3" id="KW-1185">Reference proteome</keyword>
<comment type="caution">
    <text evidence="2">The sequence shown here is derived from an EMBL/GenBank/DDBJ whole genome shotgun (WGS) entry which is preliminary data.</text>
</comment>
<dbReference type="Proteomes" id="UP000636661">
    <property type="component" value="Unassembled WGS sequence"/>
</dbReference>
<proteinExistence type="predicted"/>
<evidence type="ECO:0000313" key="3">
    <source>
        <dbReference type="Proteomes" id="UP000636661"/>
    </source>
</evidence>
<feature type="region of interest" description="Disordered" evidence="1">
    <location>
        <begin position="156"/>
        <end position="179"/>
    </location>
</feature>
<sequence length="207" mass="21738">MEPAGITRVLGIYAQRVITPRGSTAVSGLELMTALRPPPVRCRTRRRGTGCPATNPGSLGTEPMDPAPPEATSEHPVVVASGWMGGFLNEEAYQLVRPVDLLTDEECTLPFAVGRTQTRGRPAAGAPVGCGASGAAHQRARECRASSEWCGAGRGGAPSRCAPQWSPSSSGAPKLEPTRWSPPGVVHRHWMQNIVTPLSGRCPASSP</sequence>
<dbReference type="EMBL" id="BMTP01000033">
    <property type="protein sequence ID" value="GGU67768.1"/>
    <property type="molecule type" value="Genomic_DNA"/>
</dbReference>
<accession>A0A918I627</accession>
<name>A0A918I627_9ACTN</name>
<organism evidence="2 3">
    <name type="scientific">Streptomyces lavendofoliae</name>
    <dbReference type="NCBI Taxonomy" id="67314"/>
    <lineage>
        <taxon>Bacteria</taxon>
        <taxon>Bacillati</taxon>
        <taxon>Actinomycetota</taxon>
        <taxon>Actinomycetes</taxon>
        <taxon>Kitasatosporales</taxon>
        <taxon>Streptomycetaceae</taxon>
        <taxon>Streptomyces</taxon>
    </lineage>
</organism>
<reference evidence="2" key="1">
    <citation type="journal article" date="2014" name="Int. J. Syst. Evol. Microbiol.">
        <title>Complete genome sequence of Corynebacterium casei LMG S-19264T (=DSM 44701T), isolated from a smear-ripened cheese.</title>
        <authorList>
            <consortium name="US DOE Joint Genome Institute (JGI-PGF)"/>
            <person name="Walter F."/>
            <person name="Albersmeier A."/>
            <person name="Kalinowski J."/>
            <person name="Ruckert C."/>
        </authorList>
    </citation>
    <scope>NUCLEOTIDE SEQUENCE</scope>
    <source>
        <strain evidence="2">JCM 4391</strain>
    </source>
</reference>
<evidence type="ECO:0000256" key="1">
    <source>
        <dbReference type="SAM" id="MobiDB-lite"/>
    </source>
</evidence>
<feature type="region of interest" description="Disordered" evidence="1">
    <location>
        <begin position="41"/>
        <end position="73"/>
    </location>
</feature>
<dbReference type="AlphaFoldDB" id="A0A918I627"/>